<comment type="caution">
    <text evidence="2">The sequence shown here is derived from an EMBL/GenBank/DDBJ whole genome shotgun (WGS) entry which is preliminary data.</text>
</comment>
<sequence>MARFKTLRQRRYEDLRNAGFLEFEARPLSKIKRNVPYLKDITRDRQKLLKRAERKNWTAGQFSASIKAKYRGKNWLTKDAKGRTKLDPHKLVKATERQFKDDHPDYVSPWRKRKQKFNTFVSKFEQRQPRRGQRLSEAEKIARKRGRE</sequence>
<feature type="region of interest" description="Disordered" evidence="1">
    <location>
        <begin position="122"/>
        <end position="148"/>
    </location>
</feature>
<reference evidence="2" key="1">
    <citation type="journal article" date="2015" name="Nature">
        <title>Complex archaea that bridge the gap between prokaryotes and eukaryotes.</title>
        <authorList>
            <person name="Spang A."/>
            <person name="Saw J.H."/>
            <person name="Jorgensen S.L."/>
            <person name="Zaremba-Niedzwiedzka K."/>
            <person name="Martijn J."/>
            <person name="Lind A.E."/>
            <person name="van Eijk R."/>
            <person name="Schleper C."/>
            <person name="Guy L."/>
            <person name="Ettema T.J."/>
        </authorList>
    </citation>
    <scope>NUCLEOTIDE SEQUENCE</scope>
</reference>
<dbReference type="EMBL" id="LAZR01001412">
    <property type="protein sequence ID" value="KKN45079.1"/>
    <property type="molecule type" value="Genomic_DNA"/>
</dbReference>
<organism evidence="2">
    <name type="scientific">marine sediment metagenome</name>
    <dbReference type="NCBI Taxonomy" id="412755"/>
    <lineage>
        <taxon>unclassified sequences</taxon>
        <taxon>metagenomes</taxon>
        <taxon>ecological metagenomes</taxon>
    </lineage>
</organism>
<accession>A0A0F9QRH5</accession>
<dbReference type="AlphaFoldDB" id="A0A0F9QRH5"/>
<name>A0A0F9QRH5_9ZZZZ</name>
<feature type="compositionally biased region" description="Basic and acidic residues" evidence="1">
    <location>
        <begin position="124"/>
        <end position="141"/>
    </location>
</feature>
<evidence type="ECO:0000313" key="2">
    <source>
        <dbReference type="EMBL" id="KKN45079.1"/>
    </source>
</evidence>
<evidence type="ECO:0000256" key="1">
    <source>
        <dbReference type="SAM" id="MobiDB-lite"/>
    </source>
</evidence>
<protein>
    <submittedName>
        <fullName evidence="2">Uncharacterized protein</fullName>
    </submittedName>
</protein>
<gene>
    <name evidence="2" type="ORF">LCGC14_0686610</name>
</gene>
<proteinExistence type="predicted"/>